<comment type="caution">
    <text evidence="1">The sequence shown here is derived from an EMBL/GenBank/DDBJ whole genome shotgun (WGS) entry which is preliminary data.</text>
</comment>
<sequence>MTIVPVSQPDEFIQARRGVLHVCQSQIENGTVTIVRIIESIGHSDSVGDFYPNKHGIQVFGAEITGRMLQELHQELLSRSLTVNCEGFCFVYTGSRDFPWRIGEGGYNYRLYDVFNWSKYGVVPSTNTTSFIWTPRSLPPSAPGDSHSGVEVRQGQNESAIVSQEYRLNQHNLFIDCRDVESGRIVVWEVQAPGGKLSSVRVVAVVVGNGEQYDRLEVHGVSIEKEKLRELATELWARAVMLREKNDKLKDCKSEVEEKEGEVCVLEDRLKEKDEELKDCKLRLEKEKKLFNYKKRLKEKDQKLSECRMKLKEKKSELFVYKKQVEEKKQELEKCKSKLKGIQRELELSKSKLKQKGVELKQKENEFESQLEKIKDQELRKMTRRFCSEQKRTKALQLVLDKIKGNDEECEDEESVSVEL</sequence>
<name>A0ACB9Q2P1_BAUVA</name>
<gene>
    <name evidence="1" type="ORF">L6164_003005</name>
</gene>
<dbReference type="EMBL" id="CM039427">
    <property type="protein sequence ID" value="KAI4354106.1"/>
    <property type="molecule type" value="Genomic_DNA"/>
</dbReference>
<reference evidence="1 2" key="1">
    <citation type="journal article" date="2022" name="DNA Res.">
        <title>Chromosomal-level genome assembly of the orchid tree Bauhinia variegata (Leguminosae; Cercidoideae) supports the allotetraploid origin hypothesis of Bauhinia.</title>
        <authorList>
            <person name="Zhong Y."/>
            <person name="Chen Y."/>
            <person name="Zheng D."/>
            <person name="Pang J."/>
            <person name="Liu Y."/>
            <person name="Luo S."/>
            <person name="Meng S."/>
            <person name="Qian L."/>
            <person name="Wei D."/>
            <person name="Dai S."/>
            <person name="Zhou R."/>
        </authorList>
    </citation>
    <scope>NUCLEOTIDE SEQUENCE [LARGE SCALE GENOMIC DNA]</scope>
    <source>
        <strain evidence="1">BV-YZ2020</strain>
    </source>
</reference>
<evidence type="ECO:0000313" key="2">
    <source>
        <dbReference type="Proteomes" id="UP000828941"/>
    </source>
</evidence>
<proteinExistence type="predicted"/>
<evidence type="ECO:0000313" key="1">
    <source>
        <dbReference type="EMBL" id="KAI4354106.1"/>
    </source>
</evidence>
<dbReference type="Proteomes" id="UP000828941">
    <property type="component" value="Chromosome 2"/>
</dbReference>
<organism evidence="1 2">
    <name type="scientific">Bauhinia variegata</name>
    <name type="common">Purple orchid tree</name>
    <name type="synonym">Phanera variegata</name>
    <dbReference type="NCBI Taxonomy" id="167791"/>
    <lineage>
        <taxon>Eukaryota</taxon>
        <taxon>Viridiplantae</taxon>
        <taxon>Streptophyta</taxon>
        <taxon>Embryophyta</taxon>
        <taxon>Tracheophyta</taxon>
        <taxon>Spermatophyta</taxon>
        <taxon>Magnoliopsida</taxon>
        <taxon>eudicotyledons</taxon>
        <taxon>Gunneridae</taxon>
        <taxon>Pentapetalae</taxon>
        <taxon>rosids</taxon>
        <taxon>fabids</taxon>
        <taxon>Fabales</taxon>
        <taxon>Fabaceae</taxon>
        <taxon>Cercidoideae</taxon>
        <taxon>Cercideae</taxon>
        <taxon>Bauhiniinae</taxon>
        <taxon>Bauhinia</taxon>
    </lineage>
</organism>
<keyword evidence="2" id="KW-1185">Reference proteome</keyword>
<protein>
    <submittedName>
        <fullName evidence="1">Uncharacterized protein</fullName>
    </submittedName>
</protein>
<accession>A0ACB9Q2P1</accession>